<gene>
    <name evidence="1" type="ORF">KF715C_ch32660</name>
</gene>
<accession>A0A1L7NEC6</accession>
<sequence length="251" mass="27422">MGIVQNAIRALENHADEKAKEVKASLQMLDVLAQTKLSEIKRLVEDDIAKSKSDAKSGSPTQIPPGLYIMQDEGTHVMSSSGPSAGIKNAVDSLLHSPEAKWRDALTGLIGTALDTLIGNSSGASSNKKLYLIALDGHAADPDKGIEETYVPVRIDYCLWTYNFESSGISDIATNAIAYYAQTSLLDYSNIPSNLQIDQSLKLIGIPQEYRNAIIEQIQKEREAKRPLNLEKYLKSASPELRASAKKLYLS</sequence>
<protein>
    <submittedName>
        <fullName evidence="1">Uncharacterized protein</fullName>
    </submittedName>
</protein>
<dbReference type="RefSeq" id="WP_145914032.1">
    <property type="nucleotide sequence ID" value="NZ_AP015029.1"/>
</dbReference>
<evidence type="ECO:0000313" key="1">
    <source>
        <dbReference type="EMBL" id="BAW23839.1"/>
    </source>
</evidence>
<reference evidence="1 2" key="1">
    <citation type="submission" date="2015-11" db="EMBL/GenBank/DDBJ databases">
        <title>Complete genome sequencing of a biphenyl-degrading bacterium, Pseudomonas putida KF715 (=NBRC110667).</title>
        <authorList>
            <person name="Suenaga H."/>
            <person name="Fujihara N."/>
            <person name="Watanabe T."/>
            <person name="Hirose J."/>
            <person name="Kimura N."/>
            <person name="Yamazoe A."/>
            <person name="Hosoyama A."/>
            <person name="Shimodaira J."/>
            <person name="Furukawa K."/>
        </authorList>
    </citation>
    <scope>NUCLEOTIDE SEQUENCE [LARGE SCALE GENOMIC DNA]</scope>
    <source>
        <strain evidence="1 2">KF715</strain>
    </source>
</reference>
<dbReference type="Proteomes" id="UP000218731">
    <property type="component" value="Chromosome 1"/>
</dbReference>
<dbReference type="AlphaFoldDB" id="A0A1L7NEC6"/>
<organism evidence="1 2">
    <name type="scientific">Pseudomonas putida</name>
    <name type="common">Arthrobacter siderocapsulatus</name>
    <dbReference type="NCBI Taxonomy" id="303"/>
    <lineage>
        <taxon>Bacteria</taxon>
        <taxon>Pseudomonadati</taxon>
        <taxon>Pseudomonadota</taxon>
        <taxon>Gammaproteobacteria</taxon>
        <taxon>Pseudomonadales</taxon>
        <taxon>Pseudomonadaceae</taxon>
        <taxon>Pseudomonas</taxon>
    </lineage>
</organism>
<name>A0A1L7NEC6_PSEPU</name>
<evidence type="ECO:0000313" key="2">
    <source>
        <dbReference type="Proteomes" id="UP000218731"/>
    </source>
</evidence>
<dbReference type="EMBL" id="AP015029">
    <property type="protein sequence ID" value="BAW23839.1"/>
    <property type="molecule type" value="Genomic_DNA"/>
</dbReference>
<proteinExistence type="predicted"/>